<dbReference type="HOGENOM" id="CLU_019796_1_3_0"/>
<dbReference type="InterPro" id="IPR006140">
    <property type="entry name" value="D-isomer_DH_NAD-bd"/>
</dbReference>
<comment type="similarity">
    <text evidence="1 4">Belongs to the D-isomer specific 2-hydroxyacid dehydrogenase family.</text>
</comment>
<evidence type="ECO:0000259" key="7">
    <source>
        <dbReference type="Pfam" id="PF02826"/>
    </source>
</evidence>
<gene>
    <name evidence="8" type="ordered locus">Rcas_0608</name>
</gene>
<dbReference type="GO" id="GO:0051287">
    <property type="term" value="F:NAD binding"/>
    <property type="evidence" value="ECO:0007669"/>
    <property type="project" value="InterPro"/>
</dbReference>
<dbReference type="SUPFAM" id="SSF51735">
    <property type="entry name" value="NAD(P)-binding Rossmann-fold domains"/>
    <property type="match status" value="1"/>
</dbReference>
<reference evidence="8 9" key="1">
    <citation type="submission" date="2007-08" db="EMBL/GenBank/DDBJ databases">
        <title>Complete sequence of Roseiflexus castenholzii DSM 13941.</title>
        <authorList>
            <consortium name="US DOE Joint Genome Institute"/>
            <person name="Copeland A."/>
            <person name="Lucas S."/>
            <person name="Lapidus A."/>
            <person name="Barry K."/>
            <person name="Glavina del Rio T."/>
            <person name="Dalin E."/>
            <person name="Tice H."/>
            <person name="Pitluck S."/>
            <person name="Thompson L.S."/>
            <person name="Brettin T."/>
            <person name="Bruce D."/>
            <person name="Detter J.C."/>
            <person name="Han C."/>
            <person name="Tapia R."/>
            <person name="Schmutz J."/>
            <person name="Larimer F."/>
            <person name="Land M."/>
            <person name="Hauser L."/>
            <person name="Kyrpides N."/>
            <person name="Mikhailova N."/>
            <person name="Bryant D.A."/>
            <person name="Hanada S."/>
            <person name="Tsukatani Y."/>
            <person name="Richardson P."/>
        </authorList>
    </citation>
    <scope>NUCLEOTIDE SEQUENCE [LARGE SCALE GENOMIC DNA]</scope>
    <source>
        <strain evidence="9">DSM 13941 / HLO8</strain>
    </source>
</reference>
<dbReference type="InterPro" id="IPR006139">
    <property type="entry name" value="D-isomer_2_OHA_DH_cat_dom"/>
</dbReference>
<evidence type="ECO:0000256" key="5">
    <source>
        <dbReference type="SAM" id="MobiDB-lite"/>
    </source>
</evidence>
<keyword evidence="2 4" id="KW-0560">Oxidoreductase</keyword>
<dbReference type="PROSITE" id="PS00671">
    <property type="entry name" value="D_2_HYDROXYACID_DH_3"/>
    <property type="match status" value="1"/>
</dbReference>
<dbReference type="OrthoDB" id="9793626at2"/>
<evidence type="ECO:0000256" key="1">
    <source>
        <dbReference type="ARBA" id="ARBA00005854"/>
    </source>
</evidence>
<evidence type="ECO:0000256" key="3">
    <source>
        <dbReference type="ARBA" id="ARBA00023027"/>
    </source>
</evidence>
<keyword evidence="9" id="KW-1185">Reference proteome</keyword>
<evidence type="ECO:0000259" key="6">
    <source>
        <dbReference type="Pfam" id="PF00389"/>
    </source>
</evidence>
<evidence type="ECO:0000256" key="4">
    <source>
        <dbReference type="RuleBase" id="RU003719"/>
    </source>
</evidence>
<dbReference type="GO" id="GO:0016616">
    <property type="term" value="F:oxidoreductase activity, acting on the CH-OH group of donors, NAD or NADP as acceptor"/>
    <property type="evidence" value="ECO:0007669"/>
    <property type="project" value="InterPro"/>
</dbReference>
<name>A7NGZ0_ROSCS</name>
<feature type="region of interest" description="Disordered" evidence="5">
    <location>
        <begin position="317"/>
        <end position="345"/>
    </location>
</feature>
<dbReference type="PANTHER" id="PTHR42789:SF1">
    <property type="entry name" value="D-ISOMER SPECIFIC 2-HYDROXYACID DEHYDROGENASE FAMILY PROTEIN (AFU_ORTHOLOGUE AFUA_6G10090)"/>
    <property type="match status" value="1"/>
</dbReference>
<dbReference type="Proteomes" id="UP000000263">
    <property type="component" value="Chromosome"/>
</dbReference>
<dbReference type="EMBL" id="CP000804">
    <property type="protein sequence ID" value="ABU56737.1"/>
    <property type="molecule type" value="Genomic_DNA"/>
</dbReference>
<dbReference type="CDD" id="cd12173">
    <property type="entry name" value="PGDH_4"/>
    <property type="match status" value="1"/>
</dbReference>
<dbReference type="Gene3D" id="3.40.50.720">
    <property type="entry name" value="NAD(P)-binding Rossmann-like Domain"/>
    <property type="match status" value="2"/>
</dbReference>
<dbReference type="InterPro" id="IPR029753">
    <property type="entry name" value="D-isomer_DH_CS"/>
</dbReference>
<dbReference type="Pfam" id="PF00389">
    <property type="entry name" value="2-Hacid_dh"/>
    <property type="match status" value="1"/>
</dbReference>
<dbReference type="InterPro" id="IPR036291">
    <property type="entry name" value="NAD(P)-bd_dom_sf"/>
</dbReference>
<dbReference type="Pfam" id="PF02826">
    <property type="entry name" value="2-Hacid_dh_C"/>
    <property type="match status" value="1"/>
</dbReference>
<dbReference type="AlphaFoldDB" id="A7NGZ0"/>
<dbReference type="FunFam" id="3.40.50.720:FF:000203">
    <property type="entry name" value="D-3-phosphoglycerate dehydrogenase (SerA)"/>
    <property type="match status" value="1"/>
</dbReference>
<feature type="domain" description="D-isomer specific 2-hydroxyacid dehydrogenase NAD-binding" evidence="7">
    <location>
        <begin position="111"/>
        <end position="288"/>
    </location>
</feature>
<feature type="domain" description="D-isomer specific 2-hydroxyacid dehydrogenase catalytic" evidence="6">
    <location>
        <begin position="44"/>
        <end position="320"/>
    </location>
</feature>
<dbReference type="RefSeq" id="WP_012119168.1">
    <property type="nucleotide sequence ID" value="NC_009767.1"/>
</dbReference>
<dbReference type="KEGG" id="rca:Rcas_0608"/>
<evidence type="ECO:0000313" key="9">
    <source>
        <dbReference type="Proteomes" id="UP000000263"/>
    </source>
</evidence>
<dbReference type="eggNOG" id="COG1052">
    <property type="taxonomic scope" value="Bacteria"/>
</dbReference>
<protein>
    <submittedName>
        <fullName evidence="8">D-isomer specific 2-hydroxyacid dehydrogenase NAD-binding</fullName>
    </submittedName>
</protein>
<keyword evidence="3" id="KW-0520">NAD</keyword>
<accession>A7NGZ0</accession>
<proteinExistence type="inferred from homology"/>
<dbReference type="InterPro" id="IPR050857">
    <property type="entry name" value="D-2-hydroxyacid_DH"/>
</dbReference>
<dbReference type="SUPFAM" id="SSF52283">
    <property type="entry name" value="Formate/glycerate dehydrogenase catalytic domain-like"/>
    <property type="match status" value="1"/>
</dbReference>
<evidence type="ECO:0000313" key="8">
    <source>
        <dbReference type="EMBL" id="ABU56737.1"/>
    </source>
</evidence>
<evidence type="ECO:0000256" key="2">
    <source>
        <dbReference type="ARBA" id="ARBA00023002"/>
    </source>
</evidence>
<dbReference type="STRING" id="383372.Rcas_0608"/>
<organism evidence="8 9">
    <name type="scientific">Roseiflexus castenholzii (strain DSM 13941 / HLO8)</name>
    <dbReference type="NCBI Taxonomy" id="383372"/>
    <lineage>
        <taxon>Bacteria</taxon>
        <taxon>Bacillati</taxon>
        <taxon>Chloroflexota</taxon>
        <taxon>Chloroflexia</taxon>
        <taxon>Chloroflexales</taxon>
        <taxon>Roseiflexineae</taxon>
        <taxon>Roseiflexaceae</taxon>
        <taxon>Roseiflexus</taxon>
    </lineage>
</organism>
<sequence length="345" mass="36369">MHNSDLSPIHQRPRIWTDIRLLPEAAALLEAHAEVAAGGDPATLPGSAAAIISAMINADGAWMDRAGPTLMAIARPGIGVDNIDLAAATERGILVINTPDGPTESTAEHAVALVLALAKQVVAADHRFRTAGWSAARLRGVEVRGKTLGVVGLGRIGRRVAQICRQGLGMRVAAYDPLAPAEAFAALDVVHVETLDNLLPQSEFLTLHCALTPSTRGLIGARELALLPKGAFLINVSRGAVIDQAALIDALTTGHLAGAGLDVFDPEPLPNDHPLLQFPHVILTPHIASFTDDGVRVMHHGAVAQIVRLLRGEHPPHIVNPEALPGRRAKMNHGTQPDALPTDRP</sequence>
<dbReference type="PANTHER" id="PTHR42789">
    <property type="entry name" value="D-ISOMER SPECIFIC 2-HYDROXYACID DEHYDROGENASE FAMILY PROTEIN (AFU_ORTHOLOGUE AFUA_6G10090)"/>
    <property type="match status" value="1"/>
</dbReference>